<keyword evidence="3" id="KW-1185">Reference proteome</keyword>
<evidence type="ECO:0000313" key="3">
    <source>
        <dbReference type="Proteomes" id="UP001174997"/>
    </source>
</evidence>
<evidence type="ECO:0000313" key="2">
    <source>
        <dbReference type="EMBL" id="KAK0667899.1"/>
    </source>
</evidence>
<sequence length="370" mass="41577">MSVNKRKVASMSGVRSKLERYCHLGDRMRENNLAQDELMIMCQERPNYSSLGKVLRQRLLMFLDTERKEADIWRKAVADKFPGWFDLAGKKEEVPQNFLKDWEVFKELGWFGDSSSGSDSIPTVEQRQRENTIPPDTQLERLVAVSILVESLVRDKLEEEKRTPDHRGYVEAAVQTDAPYQSLARCASSAAQPPVLVTSQAASKKPQGYATRSRGNQALIRQSPEDVDKAPPLRDALLLTSTNPVSSAPPLQQLRFAPKDQPPEATSERSPKRQRRTYTYSSSSSSEYSPDSGSLASSSSWSLPEDDSLSILEETSVRLVESDVDQQPDWRQIGQIDQQPGVTDSYIQSLFEPAWEDGTSRRRSSSGPHV</sequence>
<dbReference type="Proteomes" id="UP001174997">
    <property type="component" value="Unassembled WGS sequence"/>
</dbReference>
<gene>
    <name evidence="2" type="ORF">QBC41DRAFT_130823</name>
</gene>
<feature type="compositionally biased region" description="Polar residues" evidence="1">
    <location>
        <begin position="239"/>
        <end position="250"/>
    </location>
</feature>
<dbReference type="AlphaFoldDB" id="A0AA39ZBH0"/>
<feature type="compositionally biased region" description="Basic and acidic residues" evidence="1">
    <location>
        <begin position="223"/>
        <end position="232"/>
    </location>
</feature>
<name>A0AA39ZBH0_9PEZI</name>
<feature type="region of interest" description="Disordered" evidence="1">
    <location>
        <begin position="320"/>
        <end position="341"/>
    </location>
</feature>
<proteinExistence type="predicted"/>
<evidence type="ECO:0000256" key="1">
    <source>
        <dbReference type="SAM" id="MobiDB-lite"/>
    </source>
</evidence>
<protein>
    <submittedName>
        <fullName evidence="2">Uncharacterized protein</fullName>
    </submittedName>
</protein>
<feature type="compositionally biased region" description="Basic and acidic residues" evidence="1">
    <location>
        <begin position="257"/>
        <end position="271"/>
    </location>
</feature>
<feature type="compositionally biased region" description="Low complexity" evidence="1">
    <location>
        <begin position="281"/>
        <end position="303"/>
    </location>
</feature>
<reference evidence="2" key="1">
    <citation type="submission" date="2023-06" db="EMBL/GenBank/DDBJ databases">
        <title>Genome-scale phylogeny and comparative genomics of the fungal order Sordariales.</title>
        <authorList>
            <consortium name="Lawrence Berkeley National Laboratory"/>
            <person name="Hensen N."/>
            <person name="Bonometti L."/>
            <person name="Westerberg I."/>
            <person name="Brannstrom I.O."/>
            <person name="Guillou S."/>
            <person name="Cros-Aarteil S."/>
            <person name="Calhoun S."/>
            <person name="Haridas S."/>
            <person name="Kuo A."/>
            <person name="Mondo S."/>
            <person name="Pangilinan J."/>
            <person name="Riley R."/>
            <person name="Labutti K."/>
            <person name="Andreopoulos B."/>
            <person name="Lipzen A."/>
            <person name="Chen C."/>
            <person name="Yanf M."/>
            <person name="Daum C."/>
            <person name="Ng V."/>
            <person name="Clum A."/>
            <person name="Steindorff A."/>
            <person name="Ohm R."/>
            <person name="Martin F."/>
            <person name="Silar P."/>
            <person name="Natvig D."/>
            <person name="Lalanne C."/>
            <person name="Gautier V."/>
            <person name="Ament-Velasquez S.L."/>
            <person name="Kruys A."/>
            <person name="Hutchinson M.I."/>
            <person name="Powell A.J."/>
            <person name="Barry K."/>
            <person name="Miller A.N."/>
            <person name="Grigoriev I.V."/>
            <person name="Debuchy R."/>
            <person name="Gladieux P."/>
            <person name="Thoren M.H."/>
            <person name="Johannesson H."/>
        </authorList>
    </citation>
    <scope>NUCLEOTIDE SEQUENCE</scope>
    <source>
        <strain evidence="2">CBS 307.81</strain>
    </source>
</reference>
<organism evidence="2 3">
    <name type="scientific">Cercophora samala</name>
    <dbReference type="NCBI Taxonomy" id="330535"/>
    <lineage>
        <taxon>Eukaryota</taxon>
        <taxon>Fungi</taxon>
        <taxon>Dikarya</taxon>
        <taxon>Ascomycota</taxon>
        <taxon>Pezizomycotina</taxon>
        <taxon>Sordariomycetes</taxon>
        <taxon>Sordariomycetidae</taxon>
        <taxon>Sordariales</taxon>
        <taxon>Lasiosphaeriaceae</taxon>
        <taxon>Cercophora</taxon>
    </lineage>
</organism>
<feature type="region of interest" description="Disordered" evidence="1">
    <location>
        <begin position="199"/>
        <end position="306"/>
    </location>
</feature>
<accession>A0AA39ZBH0</accession>
<comment type="caution">
    <text evidence="2">The sequence shown here is derived from an EMBL/GenBank/DDBJ whole genome shotgun (WGS) entry which is preliminary data.</text>
</comment>
<dbReference type="EMBL" id="JAULSY010000064">
    <property type="protein sequence ID" value="KAK0667899.1"/>
    <property type="molecule type" value="Genomic_DNA"/>
</dbReference>